<evidence type="ECO:0000313" key="2">
    <source>
        <dbReference type="EMBL" id="VEL42951.1"/>
    </source>
</evidence>
<evidence type="ECO:0000256" key="1">
    <source>
        <dbReference type="SAM" id="SignalP"/>
    </source>
</evidence>
<proteinExistence type="predicted"/>
<reference evidence="2" key="1">
    <citation type="submission" date="2018-11" db="EMBL/GenBank/DDBJ databases">
        <authorList>
            <consortium name="Pathogen Informatics"/>
        </authorList>
    </citation>
    <scope>NUCLEOTIDE SEQUENCE</scope>
</reference>
<dbReference type="AlphaFoldDB" id="A0A448XR98"/>
<comment type="caution">
    <text evidence="2">The sequence shown here is derived from an EMBL/GenBank/DDBJ whole genome shotgun (WGS) entry which is preliminary data.</text>
</comment>
<dbReference type="EMBL" id="CAAALY010277819">
    <property type="protein sequence ID" value="VEL42951.1"/>
    <property type="molecule type" value="Genomic_DNA"/>
</dbReference>
<evidence type="ECO:0000313" key="3">
    <source>
        <dbReference type="Proteomes" id="UP000784294"/>
    </source>
</evidence>
<keyword evidence="1" id="KW-0732">Signal</keyword>
<organism evidence="2 3">
    <name type="scientific">Protopolystoma xenopodis</name>
    <dbReference type="NCBI Taxonomy" id="117903"/>
    <lineage>
        <taxon>Eukaryota</taxon>
        <taxon>Metazoa</taxon>
        <taxon>Spiralia</taxon>
        <taxon>Lophotrochozoa</taxon>
        <taxon>Platyhelminthes</taxon>
        <taxon>Monogenea</taxon>
        <taxon>Polyopisthocotylea</taxon>
        <taxon>Polystomatidea</taxon>
        <taxon>Polystomatidae</taxon>
        <taxon>Protopolystoma</taxon>
    </lineage>
</organism>
<dbReference type="Proteomes" id="UP000784294">
    <property type="component" value="Unassembled WGS sequence"/>
</dbReference>
<keyword evidence="3" id="KW-1185">Reference proteome</keyword>
<protein>
    <submittedName>
        <fullName evidence="2">Uncharacterized protein</fullName>
    </submittedName>
</protein>
<gene>
    <name evidence="2" type="ORF">PXEA_LOCUS36391</name>
</gene>
<sequence length="123" mass="13565">MSFLCSFQCIELLIDILECLSIDWNNVITSKRLDFSRPGSTSVSAGNTNDTILPMTDRTVAPYNLLLPLSDRPAEAAGLAHALISGLWTRLSRPVWLTVSGDHLYNRFSSSHMDANKLSEPGK</sequence>
<accession>A0A448XR98</accession>
<feature type="chain" id="PRO_5019487722" evidence="1">
    <location>
        <begin position="20"/>
        <end position="123"/>
    </location>
</feature>
<feature type="signal peptide" evidence="1">
    <location>
        <begin position="1"/>
        <end position="19"/>
    </location>
</feature>
<name>A0A448XR98_9PLAT</name>